<dbReference type="GO" id="GO:0006754">
    <property type="term" value="P:ATP biosynthetic process"/>
    <property type="evidence" value="ECO:0007669"/>
    <property type="project" value="TreeGrafter"/>
</dbReference>
<name>A0A4R1RXQ5_HYDET</name>
<comment type="similarity">
    <text evidence="2">Belongs to the Nudix hydrolase family.</text>
</comment>
<proteinExistence type="inferred from homology"/>
<feature type="domain" description="Nudix hydrolase" evidence="3">
    <location>
        <begin position="7"/>
        <end position="135"/>
    </location>
</feature>
<dbReference type="Proteomes" id="UP000295008">
    <property type="component" value="Unassembled WGS sequence"/>
</dbReference>
<dbReference type="OrthoDB" id="9816289at2"/>
<dbReference type="AlphaFoldDB" id="A0A4R1RXQ5"/>
<dbReference type="Gene3D" id="3.90.79.10">
    <property type="entry name" value="Nucleoside Triphosphate Pyrophosphohydrolase"/>
    <property type="match status" value="1"/>
</dbReference>
<dbReference type="Pfam" id="PF00293">
    <property type="entry name" value="NUDIX"/>
    <property type="match status" value="1"/>
</dbReference>
<protein>
    <submittedName>
        <fullName evidence="4">8-oxo-dGTP pyrophosphatase MutT (NUDIX family)</fullName>
    </submittedName>
</protein>
<dbReference type="InterPro" id="IPR015797">
    <property type="entry name" value="NUDIX_hydrolase-like_dom_sf"/>
</dbReference>
<evidence type="ECO:0000256" key="1">
    <source>
        <dbReference type="ARBA" id="ARBA00022801"/>
    </source>
</evidence>
<dbReference type="PRINTS" id="PR00502">
    <property type="entry name" value="NUDIXFAMILY"/>
</dbReference>
<evidence type="ECO:0000259" key="3">
    <source>
        <dbReference type="PROSITE" id="PS51462"/>
    </source>
</evidence>
<dbReference type="InterPro" id="IPR000086">
    <property type="entry name" value="NUDIX_hydrolase_dom"/>
</dbReference>
<organism evidence="4 5">
    <name type="scientific">Hydrogenispora ethanolica</name>
    <dbReference type="NCBI Taxonomy" id="1082276"/>
    <lineage>
        <taxon>Bacteria</taxon>
        <taxon>Bacillati</taxon>
        <taxon>Bacillota</taxon>
        <taxon>Hydrogenispora</taxon>
    </lineage>
</organism>
<dbReference type="RefSeq" id="WP_132013924.1">
    <property type="nucleotide sequence ID" value="NZ_SLUN01000008.1"/>
</dbReference>
<evidence type="ECO:0000256" key="2">
    <source>
        <dbReference type="RuleBase" id="RU003476"/>
    </source>
</evidence>
<keyword evidence="1 2" id="KW-0378">Hydrolase</keyword>
<dbReference type="InterPro" id="IPR051325">
    <property type="entry name" value="Nudix_hydrolase_domain"/>
</dbReference>
<dbReference type="EMBL" id="SLUN01000008">
    <property type="protein sequence ID" value="TCL70960.1"/>
    <property type="molecule type" value="Genomic_DNA"/>
</dbReference>
<gene>
    <name evidence="4" type="ORF">EDC14_1008107</name>
</gene>
<dbReference type="GO" id="GO:0006167">
    <property type="term" value="P:AMP biosynthetic process"/>
    <property type="evidence" value="ECO:0007669"/>
    <property type="project" value="TreeGrafter"/>
</dbReference>
<dbReference type="SUPFAM" id="SSF55811">
    <property type="entry name" value="Nudix"/>
    <property type="match status" value="1"/>
</dbReference>
<dbReference type="InterPro" id="IPR020476">
    <property type="entry name" value="Nudix_hydrolase"/>
</dbReference>
<reference evidence="4 5" key="1">
    <citation type="submission" date="2019-03" db="EMBL/GenBank/DDBJ databases">
        <title>Genomic Encyclopedia of Type Strains, Phase IV (KMG-IV): sequencing the most valuable type-strain genomes for metagenomic binning, comparative biology and taxonomic classification.</title>
        <authorList>
            <person name="Goeker M."/>
        </authorList>
    </citation>
    <scope>NUCLEOTIDE SEQUENCE [LARGE SCALE GENOMIC DNA]</scope>
    <source>
        <strain evidence="4 5">LX-B</strain>
    </source>
</reference>
<dbReference type="PANTHER" id="PTHR21340">
    <property type="entry name" value="DIADENOSINE 5,5-P1,P4-TETRAPHOSPHATE PYROPHOSPHOHYDROLASE MUTT"/>
    <property type="match status" value="1"/>
</dbReference>
<accession>A0A4R1RXQ5</accession>
<evidence type="ECO:0000313" key="5">
    <source>
        <dbReference type="Proteomes" id="UP000295008"/>
    </source>
</evidence>
<sequence>MHSEAVEYRAGGIVVRYQTGGPEYLLVTSNSCKSRWIVPAGHIETGESAVAAAVREVMEEAGVAAKVLDDMGSIEYLWNRQQQTVRIDTRLFLMEYLHTAVESPEGRQVRFFNIRQLKTLEMWDETRRFLQTIHPRVLARG</sequence>
<evidence type="ECO:0000313" key="4">
    <source>
        <dbReference type="EMBL" id="TCL70960.1"/>
    </source>
</evidence>
<dbReference type="PROSITE" id="PS51462">
    <property type="entry name" value="NUDIX"/>
    <property type="match status" value="1"/>
</dbReference>
<keyword evidence="5" id="KW-1185">Reference proteome</keyword>
<dbReference type="PANTHER" id="PTHR21340:SF0">
    <property type="entry name" value="BIS(5'-NUCLEOSYL)-TETRAPHOSPHATASE [ASYMMETRICAL]"/>
    <property type="match status" value="1"/>
</dbReference>
<comment type="caution">
    <text evidence="4">The sequence shown here is derived from an EMBL/GenBank/DDBJ whole genome shotgun (WGS) entry which is preliminary data.</text>
</comment>
<dbReference type="GO" id="GO:0004081">
    <property type="term" value="F:bis(5'-nucleosyl)-tetraphosphatase (asymmetrical) activity"/>
    <property type="evidence" value="ECO:0007669"/>
    <property type="project" value="TreeGrafter"/>
</dbReference>
<dbReference type="InterPro" id="IPR020084">
    <property type="entry name" value="NUDIX_hydrolase_CS"/>
</dbReference>
<dbReference type="PROSITE" id="PS00893">
    <property type="entry name" value="NUDIX_BOX"/>
    <property type="match status" value="1"/>
</dbReference>